<evidence type="ECO:0000313" key="2">
    <source>
        <dbReference type="WBParaSite" id="ACRNAN_scaffold23402.g14955.t1"/>
    </source>
</evidence>
<organism evidence="1 2">
    <name type="scientific">Acrobeloides nanus</name>
    <dbReference type="NCBI Taxonomy" id="290746"/>
    <lineage>
        <taxon>Eukaryota</taxon>
        <taxon>Metazoa</taxon>
        <taxon>Ecdysozoa</taxon>
        <taxon>Nematoda</taxon>
        <taxon>Chromadorea</taxon>
        <taxon>Rhabditida</taxon>
        <taxon>Tylenchina</taxon>
        <taxon>Cephalobomorpha</taxon>
        <taxon>Cephaloboidea</taxon>
        <taxon>Cephalobidae</taxon>
        <taxon>Acrobeloides</taxon>
    </lineage>
</organism>
<dbReference type="WBParaSite" id="ACRNAN_scaffold23402.g14955.t1">
    <property type="protein sequence ID" value="ACRNAN_scaffold23402.g14955.t1"/>
    <property type="gene ID" value="ACRNAN_scaffold23402.g14955"/>
</dbReference>
<name>A0A914DFA8_9BILA</name>
<dbReference type="AlphaFoldDB" id="A0A914DFA8"/>
<keyword evidence="1" id="KW-1185">Reference proteome</keyword>
<protein>
    <submittedName>
        <fullName evidence="2">Transposase</fullName>
    </submittedName>
</protein>
<proteinExistence type="predicted"/>
<reference evidence="2" key="1">
    <citation type="submission" date="2022-11" db="UniProtKB">
        <authorList>
            <consortium name="WormBaseParasite"/>
        </authorList>
    </citation>
    <scope>IDENTIFICATION</scope>
</reference>
<dbReference type="Proteomes" id="UP000887540">
    <property type="component" value="Unplaced"/>
</dbReference>
<sequence length="187" mass="21951">MGAVQQLPPNLMDKALDDMHYFIVNIADDLSRMVRQKLIGLLGYFRTYWVNKLDRNSFTLFDLPCYRTNNHAESYHGRLGRKFGRKRSPLCEWLSFHQLIQSEEEEEAVANNLFGIEDLQLNEQQNEENSASMRAKVVNLAIFMEEYALGEKNDNDLRTYLTKYLDEMGRPIFVYFSIIWSPGPYAY</sequence>
<accession>A0A914DFA8</accession>
<evidence type="ECO:0000313" key="1">
    <source>
        <dbReference type="Proteomes" id="UP000887540"/>
    </source>
</evidence>